<dbReference type="SMART" id="SM00448">
    <property type="entry name" value="REC"/>
    <property type="match status" value="1"/>
</dbReference>
<dbReference type="GO" id="GO:0006355">
    <property type="term" value="P:regulation of DNA-templated transcription"/>
    <property type="evidence" value="ECO:0007669"/>
    <property type="project" value="InterPro"/>
</dbReference>
<dbReference type="InterPro" id="IPR002078">
    <property type="entry name" value="Sigma_54_int"/>
</dbReference>
<dbReference type="SUPFAM" id="SSF46689">
    <property type="entry name" value="Homeodomain-like"/>
    <property type="match status" value="1"/>
</dbReference>
<dbReference type="AlphaFoldDB" id="A0A099L468"/>
<dbReference type="PANTHER" id="PTHR32071:SF57">
    <property type="entry name" value="C4-DICARBOXYLATE TRANSPORT TRANSCRIPTIONAL REGULATORY PROTEIN DCTD"/>
    <property type="match status" value="1"/>
</dbReference>
<dbReference type="PROSITE" id="PS50045">
    <property type="entry name" value="SIGMA54_INTERACT_4"/>
    <property type="match status" value="1"/>
</dbReference>
<dbReference type="GO" id="GO:0000160">
    <property type="term" value="P:phosphorelay signal transduction system"/>
    <property type="evidence" value="ECO:0007669"/>
    <property type="project" value="InterPro"/>
</dbReference>
<dbReference type="PANTHER" id="PTHR32071">
    <property type="entry name" value="TRANSCRIPTIONAL REGULATORY PROTEIN"/>
    <property type="match status" value="1"/>
</dbReference>
<evidence type="ECO:0000313" key="10">
    <source>
        <dbReference type="Proteomes" id="UP000029868"/>
    </source>
</evidence>
<evidence type="ECO:0000256" key="2">
    <source>
        <dbReference type="ARBA" id="ARBA00022840"/>
    </source>
</evidence>
<protein>
    <submittedName>
        <fullName evidence="9">Two component, sigma54 specific, transcriptional regulator, Fis family</fullName>
    </submittedName>
</protein>
<feature type="coiled-coil region" evidence="6">
    <location>
        <begin position="118"/>
        <end position="151"/>
    </location>
</feature>
<keyword evidence="4" id="KW-0804">Transcription</keyword>
<dbReference type="PATRIC" id="fig|28229.3.peg.362"/>
<feature type="domain" description="Response regulatory" evidence="8">
    <location>
        <begin position="3"/>
        <end position="122"/>
    </location>
</feature>
<evidence type="ECO:0000256" key="1">
    <source>
        <dbReference type="ARBA" id="ARBA00022741"/>
    </source>
</evidence>
<dbReference type="EMBL" id="JQEC01000002">
    <property type="protein sequence ID" value="KGJ97616.1"/>
    <property type="molecule type" value="Genomic_DNA"/>
</dbReference>
<dbReference type="InterPro" id="IPR009057">
    <property type="entry name" value="Homeodomain-like_sf"/>
</dbReference>
<dbReference type="Gene3D" id="1.10.8.60">
    <property type="match status" value="1"/>
</dbReference>
<dbReference type="SUPFAM" id="SSF52540">
    <property type="entry name" value="P-loop containing nucleoside triphosphate hydrolases"/>
    <property type="match status" value="1"/>
</dbReference>
<evidence type="ECO:0000259" key="7">
    <source>
        <dbReference type="PROSITE" id="PS50045"/>
    </source>
</evidence>
<keyword evidence="2" id="KW-0067">ATP-binding</keyword>
<dbReference type="OrthoDB" id="9804019at2"/>
<evidence type="ECO:0000259" key="8">
    <source>
        <dbReference type="PROSITE" id="PS50110"/>
    </source>
</evidence>
<dbReference type="InterPro" id="IPR027417">
    <property type="entry name" value="P-loop_NTPase"/>
</dbReference>
<dbReference type="PRINTS" id="PR01590">
    <property type="entry name" value="HTHFIS"/>
</dbReference>
<dbReference type="RefSeq" id="WP_033080454.1">
    <property type="nucleotide sequence ID" value="NZ_JQEC01000002.1"/>
</dbReference>
<dbReference type="Pfam" id="PF02954">
    <property type="entry name" value="HTH_8"/>
    <property type="match status" value="1"/>
</dbReference>
<feature type="domain" description="Sigma-54 factor interaction" evidence="7">
    <location>
        <begin position="153"/>
        <end position="382"/>
    </location>
</feature>
<keyword evidence="5" id="KW-0597">Phosphoprotein</keyword>
<evidence type="ECO:0000256" key="3">
    <source>
        <dbReference type="ARBA" id="ARBA00023015"/>
    </source>
</evidence>
<keyword evidence="3" id="KW-0805">Transcription regulation</keyword>
<dbReference type="SMART" id="SM00382">
    <property type="entry name" value="AAA"/>
    <property type="match status" value="1"/>
</dbReference>
<dbReference type="Pfam" id="PF00158">
    <property type="entry name" value="Sigma54_activat"/>
    <property type="match status" value="1"/>
</dbReference>
<evidence type="ECO:0000256" key="6">
    <source>
        <dbReference type="SAM" id="Coils"/>
    </source>
</evidence>
<dbReference type="InterPro" id="IPR011006">
    <property type="entry name" value="CheY-like_superfamily"/>
</dbReference>
<proteinExistence type="predicted"/>
<accession>A0A099L468</accession>
<dbReference type="Proteomes" id="UP000029868">
    <property type="component" value="Unassembled WGS sequence"/>
</dbReference>
<reference evidence="9 10" key="1">
    <citation type="submission" date="2014-08" db="EMBL/GenBank/DDBJ databases">
        <title>Genomic and Phenotypic Diversity of Colwellia psychrerythraea strains from Disparate Marine Basins.</title>
        <authorList>
            <person name="Techtmann S.M."/>
            <person name="Stelling S.C."/>
            <person name="Utturkar S.M."/>
            <person name="Alshibli N."/>
            <person name="Harris A."/>
            <person name="Brown S.D."/>
            <person name="Hazen T.C."/>
        </authorList>
    </citation>
    <scope>NUCLEOTIDE SEQUENCE [LARGE SCALE GENOMIC DNA]</scope>
    <source>
        <strain evidence="9 10">GAB14E</strain>
    </source>
</reference>
<dbReference type="Pfam" id="PF00072">
    <property type="entry name" value="Response_reg"/>
    <property type="match status" value="1"/>
</dbReference>
<keyword evidence="6" id="KW-0175">Coiled coil</keyword>
<dbReference type="CDD" id="cd00009">
    <property type="entry name" value="AAA"/>
    <property type="match status" value="1"/>
</dbReference>
<dbReference type="Gene3D" id="3.40.50.300">
    <property type="entry name" value="P-loop containing nucleotide triphosphate hydrolases"/>
    <property type="match status" value="1"/>
</dbReference>
<sequence length="462" mass="51424">MSHILIADDDASIVAALRLFLKSEGFQVTTATSPAEVEFLIKSKEIDLALIDLNYQLDTTSGLEGVELTQKLKKYDANIAVVCMTGWATVEIAVQVMQSGAGDFIQKPWENDRLLSVINNQLALRQQTKNNLKLTEENNNLKQQIAVLDGNDMVAESSAMKSLLNTLEQISKADINILITGENGTGKSLLASHIHQLSTRAKNTFVSVNMGAITDSLFESEMFGHVKGAFTDAKENRIGRVELAEQGTLFLDEIANIPLAQQAKLLRLLEEHQYEKVGASKTQQANIRVISATNSDLQQMVKEKIFRQDLLFRLNTFVVEIPPLKARLDDILPMAEAFMVKCAARYNKAVPKLSAQAVQQLLAYQWPGNVRELSHTIERATLLACDEILSEHLMLVDAVNEPAQETLSVEHYAFEDEMTMDDIEKLVIEQRLKLNKGNASDAAKSLAMSRSAFYRRLDKFGL</sequence>
<gene>
    <name evidence="9" type="ORF">GAB14E_1205</name>
</gene>
<dbReference type="InterPro" id="IPR003593">
    <property type="entry name" value="AAA+_ATPase"/>
</dbReference>
<dbReference type="InterPro" id="IPR001789">
    <property type="entry name" value="Sig_transdc_resp-reg_receiver"/>
</dbReference>
<dbReference type="FunFam" id="3.40.50.300:FF:000006">
    <property type="entry name" value="DNA-binding transcriptional regulator NtrC"/>
    <property type="match status" value="1"/>
</dbReference>
<name>A0A099L468_COLPS</name>
<dbReference type="Gene3D" id="3.40.50.2300">
    <property type="match status" value="1"/>
</dbReference>
<dbReference type="GO" id="GO:0005524">
    <property type="term" value="F:ATP binding"/>
    <property type="evidence" value="ECO:0007669"/>
    <property type="project" value="UniProtKB-KW"/>
</dbReference>
<keyword evidence="1" id="KW-0547">Nucleotide-binding</keyword>
<dbReference type="GO" id="GO:0043565">
    <property type="term" value="F:sequence-specific DNA binding"/>
    <property type="evidence" value="ECO:0007669"/>
    <property type="project" value="InterPro"/>
</dbReference>
<organism evidence="9 10">
    <name type="scientific">Colwellia psychrerythraea</name>
    <name type="common">Vibrio psychroerythus</name>
    <dbReference type="NCBI Taxonomy" id="28229"/>
    <lineage>
        <taxon>Bacteria</taxon>
        <taxon>Pseudomonadati</taxon>
        <taxon>Pseudomonadota</taxon>
        <taxon>Gammaproteobacteria</taxon>
        <taxon>Alteromonadales</taxon>
        <taxon>Colwelliaceae</taxon>
        <taxon>Colwellia</taxon>
    </lineage>
</organism>
<comment type="caution">
    <text evidence="9">The sequence shown here is derived from an EMBL/GenBank/DDBJ whole genome shotgun (WGS) entry which is preliminary data.</text>
</comment>
<dbReference type="PROSITE" id="PS00688">
    <property type="entry name" value="SIGMA54_INTERACT_3"/>
    <property type="match status" value="1"/>
</dbReference>
<dbReference type="SUPFAM" id="SSF52172">
    <property type="entry name" value="CheY-like"/>
    <property type="match status" value="1"/>
</dbReference>
<dbReference type="PROSITE" id="PS50110">
    <property type="entry name" value="RESPONSE_REGULATORY"/>
    <property type="match status" value="1"/>
</dbReference>
<evidence type="ECO:0000313" key="9">
    <source>
        <dbReference type="EMBL" id="KGJ97616.1"/>
    </source>
</evidence>
<evidence type="ECO:0000256" key="4">
    <source>
        <dbReference type="ARBA" id="ARBA00023163"/>
    </source>
</evidence>
<dbReference type="Gene3D" id="1.10.10.60">
    <property type="entry name" value="Homeodomain-like"/>
    <property type="match status" value="1"/>
</dbReference>
<dbReference type="Pfam" id="PF25601">
    <property type="entry name" value="AAA_lid_14"/>
    <property type="match status" value="1"/>
</dbReference>
<dbReference type="InterPro" id="IPR058031">
    <property type="entry name" value="AAA_lid_NorR"/>
</dbReference>
<dbReference type="InterPro" id="IPR002197">
    <property type="entry name" value="HTH_Fis"/>
</dbReference>
<feature type="modified residue" description="4-aspartylphosphate" evidence="5">
    <location>
        <position position="52"/>
    </location>
</feature>
<dbReference type="InterPro" id="IPR025944">
    <property type="entry name" value="Sigma_54_int_dom_CS"/>
</dbReference>
<evidence type="ECO:0000256" key="5">
    <source>
        <dbReference type="PROSITE-ProRule" id="PRU00169"/>
    </source>
</evidence>